<evidence type="ECO:0000313" key="1">
    <source>
        <dbReference type="EMBL" id="KAI4839317.1"/>
    </source>
</evidence>
<evidence type="ECO:0000313" key="2">
    <source>
        <dbReference type="Proteomes" id="UP001056978"/>
    </source>
</evidence>
<organism evidence="1 2">
    <name type="scientific">Plasmodium brasilianum</name>
    <dbReference type="NCBI Taxonomy" id="5824"/>
    <lineage>
        <taxon>Eukaryota</taxon>
        <taxon>Sar</taxon>
        <taxon>Alveolata</taxon>
        <taxon>Apicomplexa</taxon>
        <taxon>Aconoidasida</taxon>
        <taxon>Haemosporida</taxon>
        <taxon>Plasmodiidae</taxon>
        <taxon>Plasmodium</taxon>
        <taxon>Plasmodium (Plasmodium)</taxon>
    </lineage>
</organism>
<reference evidence="1" key="1">
    <citation type="submission" date="2022-06" db="EMBL/GenBank/DDBJ databases">
        <title>The First Complete Genome of the Simian Malaria Parasite Plasmodium brasilianum.</title>
        <authorList>
            <person name="Bajic M."/>
            <person name="Ravishankar S."/>
        </authorList>
    </citation>
    <scope>NUCLEOTIDE SEQUENCE</scope>
    <source>
        <strain evidence="1">Bolivian I</strain>
    </source>
</reference>
<comment type="caution">
    <text evidence="1">The sequence shown here is derived from an EMBL/GenBank/DDBJ whole genome shotgun (WGS) entry which is preliminary data.</text>
</comment>
<keyword evidence="2" id="KW-1185">Reference proteome</keyword>
<keyword evidence="1" id="KW-0645">Protease</keyword>
<dbReference type="Proteomes" id="UP001056978">
    <property type="component" value="Chromosome 7"/>
</dbReference>
<accession>A0ACB9YCL1</accession>
<protein>
    <submittedName>
        <fullName evidence="1">ATP-dependent protease ATPase subunit ClpY</fullName>
    </submittedName>
</protein>
<dbReference type="EMBL" id="CM043775">
    <property type="protein sequence ID" value="KAI4839317.1"/>
    <property type="molecule type" value="Genomic_DNA"/>
</dbReference>
<keyword evidence="1" id="KW-0378">Hydrolase</keyword>
<proteinExistence type="predicted"/>
<name>A0ACB9YCL1_PLABR</name>
<gene>
    <name evidence="1" type="ORF">MKS88_001865</name>
</gene>
<sequence>MKNLDAHKYIKLVNFLNKKKKYSYFNLKYVKNEETNDRFCIPININKGKILIDAINCAHKNALTKIITDIKEFKKESEECKRYDVNNLPSNQRRGPKNSVQGKKKKKMNY</sequence>